<dbReference type="EMBL" id="CABPSM010000001">
    <property type="protein sequence ID" value="VVD71585.1"/>
    <property type="molecule type" value="Genomic_DNA"/>
</dbReference>
<keyword evidence="6" id="KW-0975">Bacterial flagellum</keyword>
<evidence type="ECO:0000256" key="7">
    <source>
        <dbReference type="SAM" id="MobiDB-lite"/>
    </source>
</evidence>
<feature type="domain" description="Flagellar hook-associated protein FlgK helical" evidence="8">
    <location>
        <begin position="101"/>
        <end position="295"/>
    </location>
</feature>
<sequence>MNMLNIATQGVKTAQLLLDNESLNISQMGNSAYTRRNVRVTSRADGTVQAQEVVRVAGLEQRRQLWRAVAGASELEVQKPHADALLTQLGGTDVASDPLGLRDFVKALDHEAQTVGGDVHADEVFAALGRVVERTNLMFSALERMRENVNMVRTGDAEKVNRLTASLADLNRLHRLAPDEAGRLAIEDQRDQALGELATFIDVEVREDGSGAYHVLTRSGHPLVLGNRAAQLEALPAGGYALVAGASRVNVPADGLGGRLGGHDRFLTRELDQRAADVTEVARTLAEQLNRAHADDSSSSFSGTPLLSLTTSPNGAPRLERTLATAQGLDLNADSLHGNGKTLQRLKGAINAPVSLPGRVSGTLVEAMSALAADTGRRASEIEAGRESAGAVLVSARTQFQKQAGVDETESGGALMSYMKLYRANARVASVANELFDATLAMVR</sequence>
<dbReference type="GO" id="GO:0009424">
    <property type="term" value="C:bacterial-type flagellum hook"/>
    <property type="evidence" value="ECO:0007669"/>
    <property type="project" value="InterPro"/>
</dbReference>
<dbReference type="InterPro" id="IPR002371">
    <property type="entry name" value="FlgK"/>
</dbReference>
<feature type="compositionally biased region" description="Low complexity" evidence="7">
    <location>
        <begin position="297"/>
        <end position="312"/>
    </location>
</feature>
<keyword evidence="9" id="KW-0282">Flagellum</keyword>
<keyword evidence="9" id="KW-0969">Cilium</keyword>
<name>A0A5E4S8G0_9BURK</name>
<proteinExistence type="inferred from homology"/>
<dbReference type="AlphaFoldDB" id="A0A5E4S8G0"/>
<accession>A0A5E4S8G0</accession>
<keyword evidence="10" id="KW-1185">Reference proteome</keyword>
<reference evidence="9 10" key="1">
    <citation type="submission" date="2019-08" db="EMBL/GenBank/DDBJ databases">
        <authorList>
            <person name="Peeters C."/>
        </authorList>
    </citation>
    <scope>NUCLEOTIDE SEQUENCE [LARGE SCALE GENOMIC DNA]</scope>
    <source>
        <strain evidence="9 10">LMG 31112</strain>
    </source>
</reference>
<dbReference type="RefSeq" id="WP_150619140.1">
    <property type="nucleotide sequence ID" value="NZ_CABPSM010000001.1"/>
</dbReference>
<evidence type="ECO:0000256" key="1">
    <source>
        <dbReference type="ARBA" id="ARBA00004365"/>
    </source>
</evidence>
<dbReference type="Proteomes" id="UP000343317">
    <property type="component" value="Unassembled WGS sequence"/>
</dbReference>
<evidence type="ECO:0000313" key="9">
    <source>
        <dbReference type="EMBL" id="VVD71585.1"/>
    </source>
</evidence>
<gene>
    <name evidence="9" type="ORF">PHO31112_00637</name>
</gene>
<feature type="region of interest" description="Disordered" evidence="7">
    <location>
        <begin position="290"/>
        <end position="317"/>
    </location>
</feature>
<dbReference type="GO" id="GO:0044780">
    <property type="term" value="P:bacterial-type flagellum assembly"/>
    <property type="evidence" value="ECO:0007669"/>
    <property type="project" value="InterPro"/>
</dbReference>
<dbReference type="GO" id="GO:0005198">
    <property type="term" value="F:structural molecule activity"/>
    <property type="evidence" value="ECO:0007669"/>
    <property type="project" value="InterPro"/>
</dbReference>
<evidence type="ECO:0000256" key="6">
    <source>
        <dbReference type="ARBA" id="ARBA00023143"/>
    </source>
</evidence>
<keyword evidence="9" id="KW-0966">Cell projection</keyword>
<comment type="similarity">
    <text evidence="3">Belongs to the flagella basal body rod proteins family.</text>
</comment>
<comment type="subcellular location">
    <subcellularLocation>
        <location evidence="1">Bacterial flagellum</location>
    </subcellularLocation>
    <subcellularLocation>
        <location evidence="2">Secreted</location>
    </subcellularLocation>
</comment>
<dbReference type="InterPro" id="IPR053927">
    <property type="entry name" value="FlgK_helical"/>
</dbReference>
<evidence type="ECO:0000256" key="5">
    <source>
        <dbReference type="ARBA" id="ARBA00022525"/>
    </source>
</evidence>
<dbReference type="PANTHER" id="PTHR30033">
    <property type="entry name" value="FLAGELLAR HOOK-ASSOCIATED PROTEIN 1"/>
    <property type="match status" value="1"/>
</dbReference>
<organism evidence="9 10">
    <name type="scientific">Pandoraea horticolens</name>
    <dbReference type="NCBI Taxonomy" id="2508298"/>
    <lineage>
        <taxon>Bacteria</taxon>
        <taxon>Pseudomonadati</taxon>
        <taxon>Pseudomonadota</taxon>
        <taxon>Betaproteobacteria</taxon>
        <taxon>Burkholderiales</taxon>
        <taxon>Burkholderiaceae</taxon>
        <taxon>Pandoraea</taxon>
    </lineage>
</organism>
<evidence type="ECO:0000313" key="10">
    <source>
        <dbReference type="Proteomes" id="UP000343317"/>
    </source>
</evidence>
<evidence type="ECO:0000256" key="3">
    <source>
        <dbReference type="ARBA" id="ARBA00009677"/>
    </source>
</evidence>
<protein>
    <recommendedName>
        <fullName evidence="4">Flagellar hook-associated protein 1</fullName>
    </recommendedName>
</protein>
<dbReference type="Pfam" id="PF22638">
    <property type="entry name" value="FlgK_D1"/>
    <property type="match status" value="1"/>
</dbReference>
<dbReference type="PANTHER" id="PTHR30033:SF1">
    <property type="entry name" value="FLAGELLAR HOOK-ASSOCIATED PROTEIN 1"/>
    <property type="match status" value="1"/>
</dbReference>
<evidence type="ECO:0000256" key="2">
    <source>
        <dbReference type="ARBA" id="ARBA00004613"/>
    </source>
</evidence>
<evidence type="ECO:0000256" key="4">
    <source>
        <dbReference type="ARBA" id="ARBA00016244"/>
    </source>
</evidence>
<keyword evidence="5" id="KW-0964">Secreted</keyword>
<dbReference type="SUPFAM" id="SSF64518">
    <property type="entry name" value="Phase 1 flagellin"/>
    <property type="match status" value="1"/>
</dbReference>
<dbReference type="GO" id="GO:0005576">
    <property type="term" value="C:extracellular region"/>
    <property type="evidence" value="ECO:0007669"/>
    <property type="project" value="UniProtKB-SubCell"/>
</dbReference>
<evidence type="ECO:0000259" key="8">
    <source>
        <dbReference type="Pfam" id="PF22638"/>
    </source>
</evidence>